<evidence type="ECO:0000256" key="2">
    <source>
        <dbReference type="ARBA" id="ARBA00022692"/>
    </source>
</evidence>
<feature type="coiled-coil region" evidence="5">
    <location>
        <begin position="38"/>
        <end position="65"/>
    </location>
</feature>
<dbReference type="InterPro" id="IPR007656">
    <property type="entry name" value="GTD-bd"/>
</dbReference>
<evidence type="ECO:0000256" key="1">
    <source>
        <dbReference type="ARBA" id="ARBA00004370"/>
    </source>
</evidence>
<organism evidence="8 9">
    <name type="scientific">Coptis chinensis</name>
    <dbReference type="NCBI Taxonomy" id="261450"/>
    <lineage>
        <taxon>Eukaryota</taxon>
        <taxon>Viridiplantae</taxon>
        <taxon>Streptophyta</taxon>
        <taxon>Embryophyta</taxon>
        <taxon>Tracheophyta</taxon>
        <taxon>Spermatophyta</taxon>
        <taxon>Magnoliopsida</taxon>
        <taxon>Ranunculales</taxon>
        <taxon>Ranunculaceae</taxon>
        <taxon>Coptidoideae</taxon>
        <taxon>Coptis</taxon>
    </lineage>
</organism>
<evidence type="ECO:0000256" key="5">
    <source>
        <dbReference type="SAM" id="Coils"/>
    </source>
</evidence>
<dbReference type="AlphaFoldDB" id="A0A835M431"/>
<keyword evidence="3" id="KW-1133">Transmembrane helix</keyword>
<comment type="caution">
    <text evidence="8">The sequence shown here is derived from an EMBL/GenBank/DDBJ whole genome shotgun (WGS) entry which is preliminary data.</text>
</comment>
<proteinExistence type="predicted"/>
<evidence type="ECO:0000256" key="6">
    <source>
        <dbReference type="SAM" id="MobiDB-lite"/>
    </source>
</evidence>
<evidence type="ECO:0000313" key="8">
    <source>
        <dbReference type="EMBL" id="KAF9615652.1"/>
    </source>
</evidence>
<dbReference type="GO" id="GO:0080115">
    <property type="term" value="F:myosin XI tail binding"/>
    <property type="evidence" value="ECO:0007669"/>
    <property type="project" value="UniProtKB-ARBA"/>
</dbReference>
<dbReference type="PANTHER" id="PTHR31422:SF1">
    <property type="entry name" value="GTD-BINDING DOMAIN-CONTAINING PROTEIN"/>
    <property type="match status" value="1"/>
</dbReference>
<name>A0A835M431_9MAGN</name>
<protein>
    <recommendedName>
        <fullName evidence="7">GTD-binding domain-containing protein</fullName>
    </recommendedName>
</protein>
<dbReference type="GO" id="GO:0016020">
    <property type="term" value="C:membrane"/>
    <property type="evidence" value="ECO:0007669"/>
    <property type="project" value="UniProtKB-SubCell"/>
</dbReference>
<evidence type="ECO:0000256" key="4">
    <source>
        <dbReference type="ARBA" id="ARBA00023136"/>
    </source>
</evidence>
<comment type="subcellular location">
    <subcellularLocation>
        <location evidence="1">Membrane</location>
    </subcellularLocation>
</comment>
<evidence type="ECO:0000256" key="3">
    <source>
        <dbReference type="ARBA" id="ARBA00022989"/>
    </source>
</evidence>
<dbReference type="PANTHER" id="PTHR31422">
    <property type="entry name" value="BNAANNG28530D PROTEIN"/>
    <property type="match status" value="1"/>
</dbReference>
<evidence type="ECO:0000259" key="7">
    <source>
        <dbReference type="PROSITE" id="PS51775"/>
    </source>
</evidence>
<keyword evidence="5" id="KW-0175">Coiled coil</keyword>
<dbReference type="Pfam" id="PF04576">
    <property type="entry name" value="Zein-binding"/>
    <property type="match status" value="1"/>
</dbReference>
<dbReference type="OrthoDB" id="1105498at2759"/>
<accession>A0A835M431</accession>
<keyword evidence="4" id="KW-0472">Membrane</keyword>
<dbReference type="PROSITE" id="PS51775">
    <property type="entry name" value="GTD_BINDING"/>
    <property type="match status" value="1"/>
</dbReference>
<dbReference type="Proteomes" id="UP000631114">
    <property type="component" value="Unassembled WGS sequence"/>
</dbReference>
<gene>
    <name evidence="8" type="ORF">IFM89_025602</name>
</gene>
<evidence type="ECO:0000313" key="9">
    <source>
        <dbReference type="Proteomes" id="UP000631114"/>
    </source>
</evidence>
<reference evidence="8 9" key="1">
    <citation type="submission" date="2020-10" db="EMBL/GenBank/DDBJ databases">
        <title>The Coptis chinensis genome and diversification of protoberbering-type alkaloids.</title>
        <authorList>
            <person name="Wang B."/>
            <person name="Shu S."/>
            <person name="Song C."/>
            <person name="Liu Y."/>
        </authorList>
    </citation>
    <scope>NUCLEOTIDE SEQUENCE [LARGE SCALE GENOMIC DNA]</scope>
    <source>
        <strain evidence="8">HL-2020</strain>
        <tissue evidence="8">Leaf</tissue>
    </source>
</reference>
<sequence>MAENEIELLKETLQTQQVLLQKLYIELEAEREASATAANEALSMIRRLQGEKAEEKLEASQYKRMAEEKINYAEEIMVVFEEVMNQKEMEITSLEFQVQAYRYKLMSVGIIDDLDIGEGKFLRQNEGLGIVRRNKSLPSIGFEDLIPINGYPCRERPVIMMARMSQMEINEDQDYDFEVCSKEARKTPDESVVRDLSSYWEQIRELDERVKDFSLGKVIEGRVEPDRDSSSQGLMSTGLDYTEDLRAGSQSSLCEGISNNSNRGVTESKLDGRHTISILSSQAKDSKSLLLLDSSNNHCSQTGNIGSALQSMSIQDIFEVPQNSENGKLCRFEKQEGKKLVWEEEKRLAKPDPIPAHGNVKYGCRDEAGFRKNSLQCEDDEKKRTKPREMDSGNCHSGLADITTTIFQFHNDVQLLNKRLEKLEGETSIVKQGVSGCEEEELKLLKEIHEQLSTIKSQIRSTEIKDCPSAEEASLFSIMETRPLISICNYDLQSSTLEPATKRTSKELKMQNLENWSLEGHNAKIETMPLNNSRWKTEQDSRYQQKNIS</sequence>
<keyword evidence="2" id="KW-0812">Transmembrane</keyword>
<feature type="region of interest" description="Disordered" evidence="6">
    <location>
        <begin position="527"/>
        <end position="549"/>
    </location>
</feature>
<feature type="domain" description="GTD-binding" evidence="7">
    <location>
        <begin position="4"/>
        <end position="102"/>
    </location>
</feature>
<keyword evidence="9" id="KW-1185">Reference proteome</keyword>
<dbReference type="EMBL" id="JADFTS010000003">
    <property type="protein sequence ID" value="KAF9615652.1"/>
    <property type="molecule type" value="Genomic_DNA"/>
</dbReference>